<evidence type="ECO:0000256" key="2">
    <source>
        <dbReference type="ARBA" id="ARBA00005594"/>
    </source>
</evidence>
<protein>
    <recommendedName>
        <fullName evidence="4">Methionine--tRNA ligase, cytoplasmic</fullName>
        <ecNumber evidence="3">6.1.1.10</ecNumber>
    </recommendedName>
    <alternativeName>
        <fullName evidence="12">Methionyl-tRNA synthetase</fullName>
    </alternativeName>
</protein>
<dbReference type="CDD" id="cd00939">
    <property type="entry name" value="MetRS_RNA"/>
    <property type="match status" value="2"/>
</dbReference>
<dbReference type="SUPFAM" id="SSF47060">
    <property type="entry name" value="S15/NS1 RNA-binding domain"/>
    <property type="match status" value="2"/>
</dbReference>
<gene>
    <name evidence="17" type="ORF">CEUTPL_LOCUS6869</name>
</gene>
<evidence type="ECO:0000256" key="8">
    <source>
        <dbReference type="ARBA" id="ARBA00022840"/>
    </source>
</evidence>
<dbReference type="NCBIfam" id="TIGR00398">
    <property type="entry name" value="metG"/>
    <property type="match status" value="1"/>
</dbReference>
<dbReference type="InterPro" id="IPR010987">
    <property type="entry name" value="Glutathione-S-Trfase_C-like"/>
</dbReference>
<feature type="domain" description="WHEP-TRS" evidence="16">
    <location>
        <begin position="899"/>
        <end position="955"/>
    </location>
</feature>
<evidence type="ECO:0000256" key="9">
    <source>
        <dbReference type="ARBA" id="ARBA00022884"/>
    </source>
</evidence>
<dbReference type="Pfam" id="PF00458">
    <property type="entry name" value="WHEP-TRS"/>
    <property type="match status" value="2"/>
</dbReference>
<dbReference type="GO" id="GO:0003723">
    <property type="term" value="F:RNA binding"/>
    <property type="evidence" value="ECO:0007669"/>
    <property type="project" value="UniProtKB-KW"/>
</dbReference>
<keyword evidence="9" id="KW-0694">RNA-binding</keyword>
<dbReference type="AlphaFoldDB" id="A0A9N9MNK1"/>
<keyword evidence="11 14" id="KW-0030">Aminoacyl-tRNA synthetase</keyword>
<name>A0A9N9MNK1_9CUCU</name>
<feature type="domain" description="WHEP-TRS" evidence="16">
    <location>
        <begin position="839"/>
        <end position="895"/>
    </location>
</feature>
<keyword evidence="7 14" id="KW-0547">Nucleotide-binding</keyword>
<evidence type="ECO:0000256" key="11">
    <source>
        <dbReference type="ARBA" id="ARBA00023146"/>
    </source>
</evidence>
<dbReference type="InterPro" id="IPR014758">
    <property type="entry name" value="Met-tRNA_synth"/>
</dbReference>
<dbReference type="PROSITE" id="PS50405">
    <property type="entry name" value="GST_CTER"/>
    <property type="match status" value="1"/>
</dbReference>
<keyword evidence="6 14" id="KW-0436">Ligase</keyword>
<evidence type="ECO:0000256" key="14">
    <source>
        <dbReference type="RuleBase" id="RU363039"/>
    </source>
</evidence>
<dbReference type="PANTHER" id="PTHR45765">
    <property type="entry name" value="METHIONINE--TRNA LIGASE"/>
    <property type="match status" value="1"/>
</dbReference>
<keyword evidence="10 14" id="KW-0648">Protein biosynthesis</keyword>
<dbReference type="InterPro" id="IPR014729">
    <property type="entry name" value="Rossmann-like_a/b/a_fold"/>
</dbReference>
<evidence type="ECO:0000256" key="7">
    <source>
        <dbReference type="ARBA" id="ARBA00022741"/>
    </source>
</evidence>
<dbReference type="InterPro" id="IPR053836">
    <property type="entry name" value="Arc1-like_N"/>
</dbReference>
<reference evidence="17" key="1">
    <citation type="submission" date="2022-01" db="EMBL/GenBank/DDBJ databases">
        <authorList>
            <person name="King R."/>
        </authorList>
    </citation>
    <scope>NUCLEOTIDE SEQUENCE</scope>
</reference>
<evidence type="ECO:0000256" key="4">
    <source>
        <dbReference type="ARBA" id="ARBA00018335"/>
    </source>
</evidence>
<dbReference type="SUPFAM" id="SSF47323">
    <property type="entry name" value="Anticodon-binding domain of a subclass of class I aminoacyl-tRNA synthetases"/>
    <property type="match status" value="1"/>
</dbReference>
<dbReference type="Gene3D" id="1.20.1050.10">
    <property type="match status" value="1"/>
</dbReference>
<dbReference type="InterPro" id="IPR033911">
    <property type="entry name" value="MetRS_core"/>
</dbReference>
<dbReference type="SUPFAM" id="SSF57770">
    <property type="entry name" value="Methionyl-tRNA synthetase (MetRS), Zn-domain"/>
    <property type="match status" value="1"/>
</dbReference>
<dbReference type="GO" id="GO:0004825">
    <property type="term" value="F:methionine-tRNA ligase activity"/>
    <property type="evidence" value="ECO:0007669"/>
    <property type="project" value="UniProtKB-EC"/>
</dbReference>
<dbReference type="PANTHER" id="PTHR45765:SF1">
    <property type="entry name" value="METHIONINE--TRNA LIGASE, CYTOPLASMIC"/>
    <property type="match status" value="1"/>
</dbReference>
<dbReference type="GO" id="GO:0017101">
    <property type="term" value="C:aminoacyl-tRNA synthetase multienzyme complex"/>
    <property type="evidence" value="ECO:0007669"/>
    <property type="project" value="UniProtKB-ARBA"/>
</dbReference>
<dbReference type="PROSITE" id="PS51185">
    <property type="entry name" value="WHEP_TRS_2"/>
    <property type="match status" value="2"/>
</dbReference>
<dbReference type="Pfam" id="PF09334">
    <property type="entry name" value="tRNA-synt_1g"/>
    <property type="match status" value="1"/>
</dbReference>
<dbReference type="SUPFAM" id="SSF47616">
    <property type="entry name" value="GST C-terminal domain-like"/>
    <property type="match status" value="1"/>
</dbReference>
<organism evidence="17 18">
    <name type="scientific">Ceutorhynchus assimilis</name>
    <name type="common">cabbage seed weevil</name>
    <dbReference type="NCBI Taxonomy" id="467358"/>
    <lineage>
        <taxon>Eukaryota</taxon>
        <taxon>Metazoa</taxon>
        <taxon>Ecdysozoa</taxon>
        <taxon>Arthropoda</taxon>
        <taxon>Hexapoda</taxon>
        <taxon>Insecta</taxon>
        <taxon>Pterygota</taxon>
        <taxon>Neoptera</taxon>
        <taxon>Endopterygota</taxon>
        <taxon>Coleoptera</taxon>
        <taxon>Polyphaga</taxon>
        <taxon>Cucujiformia</taxon>
        <taxon>Curculionidae</taxon>
        <taxon>Ceutorhynchinae</taxon>
        <taxon>Ceutorhynchus</taxon>
    </lineage>
</organism>
<dbReference type="PRINTS" id="PR01041">
    <property type="entry name" value="TRNASYNTHMET"/>
</dbReference>
<keyword evidence="5" id="KW-0963">Cytoplasm</keyword>
<evidence type="ECO:0000256" key="5">
    <source>
        <dbReference type="ARBA" id="ARBA00022490"/>
    </source>
</evidence>
<dbReference type="InterPro" id="IPR009068">
    <property type="entry name" value="uS15_NS1_RNA-bd_sf"/>
</dbReference>
<dbReference type="CDD" id="cd07957">
    <property type="entry name" value="Anticodon_Ia_Met"/>
    <property type="match status" value="1"/>
</dbReference>
<comment type="subcellular location">
    <subcellularLocation>
        <location evidence="1">Cytoplasm</location>
    </subcellularLocation>
</comment>
<keyword evidence="18" id="KW-1185">Reference proteome</keyword>
<evidence type="ECO:0000256" key="3">
    <source>
        <dbReference type="ARBA" id="ARBA00012838"/>
    </source>
</evidence>
<dbReference type="Proteomes" id="UP001152799">
    <property type="component" value="Chromosome 3"/>
</dbReference>
<dbReference type="Gene3D" id="1.10.730.10">
    <property type="entry name" value="Isoleucyl-tRNA Synthetase, Domain 1"/>
    <property type="match status" value="1"/>
</dbReference>
<dbReference type="InterPro" id="IPR036282">
    <property type="entry name" value="Glutathione-S-Trfase_C_sf"/>
</dbReference>
<dbReference type="GO" id="GO:0006431">
    <property type="term" value="P:methionyl-tRNA aminoacylation"/>
    <property type="evidence" value="ECO:0007669"/>
    <property type="project" value="InterPro"/>
</dbReference>
<dbReference type="OrthoDB" id="5844513at2759"/>
<sequence length="960" mass="108126">MTTIIGNENNPSTLKLILSNNLANKKYPVDLKGPNEDCPYLPYLALESGESIFSPNAAIWLLLPPPDNMLGKVREILELESIILAPSLAALLGNNIKSEKLKSSVLSALQKLNADLGDSNFFIKDTLTIADVSVFSTLYPIFKTEKLSKDYLIESKNLVRWLGILEGLPVVKESIETVFNQKPNIGAQSYQVLMQSSKYPIPQVQDLKQSPTTEKDSPKHEIENVTPEEIQAAEIAWKKDLKTLSKLKNPEKVVLPKPGEKNVFITSALPYVNNVPHLGNIIGCVLSADVFARYSRLCNNNTLFICGTDEYGTATETKALEEGLSCQAICDKYFKIHEEIYKWFNISFDQFGRTSTPFQTEITQNMFLQLSHNGFMFTQSVDQLHCEKCDRFLADRFVEGGCPNIGCTYEDARGDQCDGCGKLVNAIELKNPRCKICKNTPKVKTSCQFFIDLPKLEPLLHHWIKESSSGWSHNAEVISKAWLKEGLKPRCITRDLKWGIPVPLDGFRNKVFYVWFDAPMGYLSICKSYTEDYEKWWRPANDTQVKLYQFMAKDNVPFHGILFPAILLGANKNYLTVSHIMATEYLNYEDGKFSKSRGIGVFGNDARDTKIPSDVWRFYLLYVRPEAQDSCFSWVDLATKNNSELLNNLGNFINRALIFVKNNFNKTIPKMELNSEDYTLLALCTKELKGYMASLEKCKLRDGIRHILAISRHGNQYMQVNQPWVRIKEGEQGKLRGGTVVGLCANLACLLATLILPYMPETSSKLKSQINCKDVVLDADNIQIVNLLPTGHQIGDPQPLFEKIEPELIEEYKKKFAGSQESRNSPPKNNVQLNFNGVDKDMLEEAVAKQGMVVRKLKEGGADKSIWQPEVSKLLALKQQLIKISSEDDAKKKPTNKLDIKALEEEVTKQGLLVRKLKEGGEAKSVWEPEVKKLLALKQQLAEASGVPVQPPQKGKKGKK</sequence>
<dbReference type="PROSITE" id="PS00178">
    <property type="entry name" value="AA_TRNA_LIGASE_I"/>
    <property type="match status" value="1"/>
</dbReference>
<evidence type="ECO:0000256" key="1">
    <source>
        <dbReference type="ARBA" id="ARBA00004496"/>
    </source>
</evidence>
<dbReference type="CDD" id="cd00814">
    <property type="entry name" value="MetRS_core"/>
    <property type="match status" value="1"/>
</dbReference>
<dbReference type="EMBL" id="OU892279">
    <property type="protein sequence ID" value="CAG9766282.1"/>
    <property type="molecule type" value="Genomic_DNA"/>
</dbReference>
<accession>A0A9N9MNK1</accession>
<dbReference type="InterPro" id="IPR000738">
    <property type="entry name" value="WHEP-TRS_dom"/>
</dbReference>
<evidence type="ECO:0000256" key="10">
    <source>
        <dbReference type="ARBA" id="ARBA00022917"/>
    </source>
</evidence>
<dbReference type="Pfam" id="PF19303">
    <property type="entry name" value="Anticodon_3"/>
    <property type="match status" value="1"/>
</dbReference>
<evidence type="ECO:0000259" key="16">
    <source>
        <dbReference type="PROSITE" id="PS51185"/>
    </source>
</evidence>
<evidence type="ECO:0000256" key="12">
    <source>
        <dbReference type="ARBA" id="ARBA00030904"/>
    </source>
</evidence>
<dbReference type="EC" id="6.1.1.10" evidence="3"/>
<comment type="similarity">
    <text evidence="2 14">Belongs to the class-I aminoacyl-tRNA synthetase family.</text>
</comment>
<dbReference type="InterPro" id="IPR009080">
    <property type="entry name" value="tRNAsynth_Ia_anticodon-bd"/>
</dbReference>
<dbReference type="InterPro" id="IPR023458">
    <property type="entry name" value="Met-tRNA_ligase_1"/>
</dbReference>
<evidence type="ECO:0000259" key="15">
    <source>
        <dbReference type="PROSITE" id="PS50405"/>
    </source>
</evidence>
<evidence type="ECO:0000313" key="18">
    <source>
        <dbReference type="Proteomes" id="UP001152799"/>
    </source>
</evidence>
<dbReference type="InterPro" id="IPR041872">
    <property type="entry name" value="Anticodon_Met"/>
</dbReference>
<evidence type="ECO:0000256" key="6">
    <source>
        <dbReference type="ARBA" id="ARBA00022598"/>
    </source>
</evidence>
<proteinExistence type="inferred from homology"/>
<dbReference type="Gene3D" id="1.10.287.10">
    <property type="entry name" value="S15/NS1, RNA-binding"/>
    <property type="match status" value="2"/>
</dbReference>
<dbReference type="Gene3D" id="2.20.28.20">
    <property type="entry name" value="Methionyl-tRNA synthetase, Zn-domain"/>
    <property type="match status" value="1"/>
</dbReference>
<comment type="catalytic activity">
    <reaction evidence="13">
        <text>tRNA(Met) + L-methionine + ATP = L-methionyl-tRNA(Met) + AMP + diphosphate</text>
        <dbReference type="Rhea" id="RHEA:13481"/>
        <dbReference type="Rhea" id="RHEA-COMP:9667"/>
        <dbReference type="Rhea" id="RHEA-COMP:9698"/>
        <dbReference type="ChEBI" id="CHEBI:30616"/>
        <dbReference type="ChEBI" id="CHEBI:33019"/>
        <dbReference type="ChEBI" id="CHEBI:57844"/>
        <dbReference type="ChEBI" id="CHEBI:78442"/>
        <dbReference type="ChEBI" id="CHEBI:78530"/>
        <dbReference type="ChEBI" id="CHEBI:456215"/>
        <dbReference type="EC" id="6.1.1.10"/>
    </reaction>
</comment>
<dbReference type="FunFam" id="2.20.28.20:FF:000001">
    <property type="entry name" value="Methionine--tRNA ligase"/>
    <property type="match status" value="1"/>
</dbReference>
<dbReference type="Gene3D" id="3.40.30.10">
    <property type="entry name" value="Glutaredoxin"/>
    <property type="match status" value="1"/>
</dbReference>
<dbReference type="SUPFAM" id="SSF52374">
    <property type="entry name" value="Nucleotidylyl transferase"/>
    <property type="match status" value="1"/>
</dbReference>
<dbReference type="InterPro" id="IPR001412">
    <property type="entry name" value="aa-tRNA-synth_I_CS"/>
</dbReference>
<keyword evidence="8 14" id="KW-0067">ATP-binding</keyword>
<dbReference type="SMART" id="SM00991">
    <property type="entry name" value="WHEP-TRS"/>
    <property type="match status" value="2"/>
</dbReference>
<evidence type="ECO:0000313" key="17">
    <source>
        <dbReference type="EMBL" id="CAG9766282.1"/>
    </source>
</evidence>
<dbReference type="GO" id="GO:0005524">
    <property type="term" value="F:ATP binding"/>
    <property type="evidence" value="ECO:0007669"/>
    <property type="project" value="UniProtKB-KW"/>
</dbReference>
<evidence type="ECO:0000256" key="13">
    <source>
        <dbReference type="ARBA" id="ARBA00047364"/>
    </source>
</evidence>
<dbReference type="GO" id="GO:0005829">
    <property type="term" value="C:cytosol"/>
    <property type="evidence" value="ECO:0007669"/>
    <property type="project" value="TreeGrafter"/>
</dbReference>
<feature type="domain" description="GST C-terminal" evidence="15">
    <location>
        <begin position="66"/>
        <end position="184"/>
    </location>
</feature>
<dbReference type="Pfam" id="PF21972">
    <property type="entry name" value="Arc1p_N_like"/>
    <property type="match status" value="1"/>
</dbReference>
<dbReference type="Gene3D" id="3.40.50.620">
    <property type="entry name" value="HUPs"/>
    <property type="match status" value="1"/>
</dbReference>
<dbReference type="InterPro" id="IPR015413">
    <property type="entry name" value="Methionyl/Leucyl_tRNA_Synth"/>
</dbReference>
<dbReference type="InterPro" id="IPR029038">
    <property type="entry name" value="MetRS_Zn"/>
</dbReference>